<sequence length="299" mass="33040">MQYSQYLWVSLLSIGLVSPVFADSTDANAVEEGTVSEAAPKYPRLESLKELKNIKAKDLKVDANAAQPDEIKDPLQPLNRQIYALNDSVDRHVIRPVSVQYKAKVPENVRGSYRLFRKNMGEPWNAVNQVAQGRFTRAAKTLARVTINTVTTLGLADPARRLGLSTEEESLGDTLGYYGVPSGPYIMLPVLGPSTFRNALDYPAESYAKPLTYIFDNNNQDGLAWGNTIWGGIDTRANLLDAESVLQGDRYAAIRDIYLQHKKFEIAQKKGDDAGAVSFIDDGDDFSDEDSESSQNPSE</sequence>
<comment type="caution">
    <text evidence="5">The sequence shown here is derived from an EMBL/GenBank/DDBJ whole genome shotgun (WGS) entry which is preliminary data.</text>
</comment>
<gene>
    <name evidence="5" type="ORF">QR674_15370</name>
</gene>
<name>A0ABU3WIW7_9GAMM</name>
<organism evidence="5 6">
    <name type="scientific">Acinetobacter chinensis</name>
    <dbReference type="NCBI Taxonomy" id="2004650"/>
    <lineage>
        <taxon>Bacteria</taxon>
        <taxon>Pseudomonadati</taxon>
        <taxon>Pseudomonadota</taxon>
        <taxon>Gammaproteobacteria</taxon>
        <taxon>Moraxellales</taxon>
        <taxon>Moraxellaceae</taxon>
        <taxon>Acinetobacter</taxon>
    </lineage>
</organism>
<comment type="similarity">
    <text evidence="1">Belongs to the MlaA family.</text>
</comment>
<dbReference type="Pfam" id="PF04333">
    <property type="entry name" value="MlaA"/>
    <property type="match status" value="1"/>
</dbReference>
<accession>A0ABU3WIW7</accession>
<dbReference type="EMBL" id="JASVDY010000007">
    <property type="protein sequence ID" value="MDV2470359.1"/>
    <property type="molecule type" value="Genomic_DNA"/>
</dbReference>
<feature type="region of interest" description="Disordered" evidence="3">
    <location>
        <begin position="275"/>
        <end position="299"/>
    </location>
</feature>
<reference evidence="5 6" key="1">
    <citation type="submission" date="2023-06" db="EMBL/GenBank/DDBJ databases">
        <title>Genomic Analysis of Acinetobacter Strains Recovered from South Australian Aquatic Samples provides Insights into the Circulation of Antibiotic Resistance determinants in the Environment.</title>
        <authorList>
            <person name="Tobin L."/>
            <person name="Jarocki V.M."/>
            <person name="Kenyon J."/>
            <person name="Drigo B."/>
            <person name="Donner E."/>
            <person name="Djordjevic S.P."/>
            <person name="Hamidian M."/>
        </authorList>
    </citation>
    <scope>NUCLEOTIDE SEQUENCE [LARGE SCALE GENOMIC DNA]</scope>
    <source>
        <strain evidence="5 6">SAAc652</strain>
    </source>
</reference>
<evidence type="ECO:0000256" key="1">
    <source>
        <dbReference type="ARBA" id="ARBA00010634"/>
    </source>
</evidence>
<feature type="signal peptide" evidence="4">
    <location>
        <begin position="1"/>
        <end position="22"/>
    </location>
</feature>
<protein>
    <submittedName>
        <fullName evidence="5">VacJ family lipoprotein</fullName>
    </submittedName>
</protein>
<dbReference type="PRINTS" id="PR01805">
    <property type="entry name" value="VACJLIPOPROT"/>
</dbReference>
<evidence type="ECO:0000256" key="3">
    <source>
        <dbReference type="SAM" id="MobiDB-lite"/>
    </source>
</evidence>
<dbReference type="InterPro" id="IPR007428">
    <property type="entry name" value="MlaA"/>
</dbReference>
<dbReference type="RefSeq" id="WP_317085085.1">
    <property type="nucleotide sequence ID" value="NZ_JASVDY010000007.1"/>
</dbReference>
<feature type="chain" id="PRO_5046432963" evidence="4">
    <location>
        <begin position="23"/>
        <end position="299"/>
    </location>
</feature>
<keyword evidence="5" id="KW-0449">Lipoprotein</keyword>
<keyword evidence="2 4" id="KW-0732">Signal</keyword>
<evidence type="ECO:0000256" key="4">
    <source>
        <dbReference type="SAM" id="SignalP"/>
    </source>
</evidence>
<feature type="compositionally biased region" description="Acidic residues" evidence="3">
    <location>
        <begin position="281"/>
        <end position="292"/>
    </location>
</feature>
<dbReference type="PANTHER" id="PTHR30035:SF3">
    <property type="entry name" value="INTERMEMBRANE PHOSPHOLIPID TRANSPORT SYSTEM LIPOPROTEIN MLAA"/>
    <property type="match status" value="1"/>
</dbReference>
<keyword evidence="6" id="KW-1185">Reference proteome</keyword>
<evidence type="ECO:0000313" key="6">
    <source>
        <dbReference type="Proteomes" id="UP001278188"/>
    </source>
</evidence>
<proteinExistence type="inferred from homology"/>
<evidence type="ECO:0000256" key="2">
    <source>
        <dbReference type="ARBA" id="ARBA00022729"/>
    </source>
</evidence>
<dbReference type="Proteomes" id="UP001278188">
    <property type="component" value="Unassembled WGS sequence"/>
</dbReference>
<dbReference type="PANTHER" id="PTHR30035">
    <property type="entry name" value="LIPOPROTEIN VACJ-RELATED"/>
    <property type="match status" value="1"/>
</dbReference>
<evidence type="ECO:0000313" key="5">
    <source>
        <dbReference type="EMBL" id="MDV2470359.1"/>
    </source>
</evidence>